<evidence type="ECO:0000313" key="2">
    <source>
        <dbReference type="Proteomes" id="UP000527616"/>
    </source>
</evidence>
<dbReference type="InterPro" id="IPR005583">
    <property type="entry name" value="YaaA"/>
</dbReference>
<reference evidence="1 2" key="1">
    <citation type="submission" date="2020-07" db="EMBL/GenBank/DDBJ databases">
        <title>Sequencing the genomes of 1000 actinobacteria strains.</title>
        <authorList>
            <person name="Klenk H.-P."/>
        </authorList>
    </citation>
    <scope>NUCLEOTIDE SEQUENCE [LARGE SCALE GENOMIC DNA]</scope>
    <source>
        <strain evidence="1 2">DSM 103164</strain>
    </source>
</reference>
<protein>
    <recommendedName>
        <fullName evidence="3">Peroxide stress protein YaaA</fullName>
    </recommendedName>
</protein>
<dbReference type="PANTHER" id="PTHR30283">
    <property type="entry name" value="PEROXIDE STRESS RESPONSE PROTEIN YAAA"/>
    <property type="match status" value="1"/>
</dbReference>
<dbReference type="EMBL" id="JACBZS010000001">
    <property type="protein sequence ID" value="NYI72356.1"/>
    <property type="molecule type" value="Genomic_DNA"/>
</dbReference>
<gene>
    <name evidence="1" type="ORF">GGQ54_002916</name>
</gene>
<name>A0A7Z0DB99_9ACTN</name>
<dbReference type="Proteomes" id="UP000527616">
    <property type="component" value="Unassembled WGS sequence"/>
</dbReference>
<sequence length="250" mass="25868">MLILLPPSEGKRRPVRGRSLDLSALSFPDLAGLREQVIAATVEAAGRSDAARLFGVSAGLAGEVARNAALASAPTARADRVYDGVLYRALDPGSLDAAARRRAGRWLVISSALFGALRPADRIPAYKLSMGARLPGLPELAALWRTALRGPLDAAAGTGLVVDCRSGSYAAAWRPAPPARWVRVEVPGATHDAKFARGLVARAVCAHPGVPTTPEDLADLLPAGWVVGLDTRSAPAARLEVSAPAGSAVP</sequence>
<evidence type="ECO:0000313" key="1">
    <source>
        <dbReference type="EMBL" id="NYI72356.1"/>
    </source>
</evidence>
<proteinExistence type="predicted"/>
<comment type="caution">
    <text evidence="1">The sequence shown here is derived from an EMBL/GenBank/DDBJ whole genome shotgun (WGS) entry which is preliminary data.</text>
</comment>
<dbReference type="RefSeq" id="WP_179446032.1">
    <property type="nucleotide sequence ID" value="NZ_JACBZS010000001.1"/>
</dbReference>
<dbReference type="AlphaFoldDB" id="A0A7Z0DB99"/>
<dbReference type="Pfam" id="PF03883">
    <property type="entry name" value="H2O2_YaaD"/>
    <property type="match status" value="1"/>
</dbReference>
<evidence type="ECO:0008006" key="3">
    <source>
        <dbReference type="Google" id="ProtNLM"/>
    </source>
</evidence>
<accession>A0A7Z0DB99</accession>
<dbReference type="GO" id="GO:0033194">
    <property type="term" value="P:response to hydroperoxide"/>
    <property type="evidence" value="ECO:0007669"/>
    <property type="project" value="TreeGrafter"/>
</dbReference>
<organism evidence="1 2">
    <name type="scientific">Naumannella cuiyingiana</name>
    <dbReference type="NCBI Taxonomy" id="1347891"/>
    <lineage>
        <taxon>Bacteria</taxon>
        <taxon>Bacillati</taxon>
        <taxon>Actinomycetota</taxon>
        <taxon>Actinomycetes</taxon>
        <taxon>Propionibacteriales</taxon>
        <taxon>Propionibacteriaceae</taxon>
        <taxon>Naumannella</taxon>
    </lineage>
</organism>
<dbReference type="PANTHER" id="PTHR30283:SF4">
    <property type="entry name" value="PEROXIDE STRESS RESISTANCE PROTEIN YAAA"/>
    <property type="match status" value="1"/>
</dbReference>
<dbReference type="GO" id="GO:0005829">
    <property type="term" value="C:cytosol"/>
    <property type="evidence" value="ECO:0007669"/>
    <property type="project" value="TreeGrafter"/>
</dbReference>
<keyword evidence="2" id="KW-1185">Reference proteome</keyword>